<dbReference type="EMBL" id="MPVP01000580">
    <property type="protein sequence ID" value="OMC98140.1"/>
    <property type="molecule type" value="Genomic_DNA"/>
</dbReference>
<keyword evidence="9" id="KW-1185">Reference proteome</keyword>
<keyword evidence="4" id="KW-0233">DNA recombination</keyword>
<dbReference type="InterPro" id="IPR011010">
    <property type="entry name" value="DNA_brk_join_enz"/>
</dbReference>
<dbReference type="Pfam" id="PF13495">
    <property type="entry name" value="Phage_int_SAM_4"/>
    <property type="match status" value="1"/>
</dbReference>
<evidence type="ECO:0000259" key="6">
    <source>
        <dbReference type="PROSITE" id="PS51898"/>
    </source>
</evidence>
<sequence length="273" mass="31010">MLERFLNEGLRGKSETTIKTYGNAIQQFEKWLDGSGTNLSDYARSDVQQYIDYLASKKKSASTINKLWNAIKSYSKWAGKREAIEDISVVKVADIKKQAPKAMSKPERSKLIRDIDNSKNKRDFAILMTLLMTGIRVSELVALDRLDVVLSDRKGSLVVRSGKGNKERTLPLNVEARRAIEKYLDERTDSNPALFISNRKDRISIRSVQHLMEKHGHNVHQTRHSFITGLVRAGEDISVIQSLSGHSSADMILRYSMPSEEDKQEAVDRLFKD</sequence>
<comment type="caution">
    <text evidence="8">The sequence shown here is derived from an EMBL/GenBank/DDBJ whole genome shotgun (WGS) entry which is preliminary data.</text>
</comment>
<accession>A0ABX3GCM3</accession>
<dbReference type="Pfam" id="PF00589">
    <property type="entry name" value="Phage_integrase"/>
    <property type="match status" value="1"/>
</dbReference>
<dbReference type="SUPFAM" id="SSF56349">
    <property type="entry name" value="DNA breaking-rejoining enzymes"/>
    <property type="match status" value="1"/>
</dbReference>
<dbReference type="PROSITE" id="PS51900">
    <property type="entry name" value="CB"/>
    <property type="match status" value="1"/>
</dbReference>
<dbReference type="InterPro" id="IPR010998">
    <property type="entry name" value="Integrase_recombinase_N"/>
</dbReference>
<protein>
    <submittedName>
        <fullName evidence="8">Integrase</fullName>
    </submittedName>
</protein>
<dbReference type="InterPro" id="IPR013762">
    <property type="entry name" value="Integrase-like_cat_sf"/>
</dbReference>
<evidence type="ECO:0000256" key="3">
    <source>
        <dbReference type="ARBA" id="ARBA00023125"/>
    </source>
</evidence>
<dbReference type="PROSITE" id="PS51898">
    <property type="entry name" value="TYR_RECOMBINASE"/>
    <property type="match status" value="1"/>
</dbReference>
<dbReference type="RefSeq" id="WP_076220884.1">
    <property type="nucleotide sequence ID" value="NZ_MPVM01000011.1"/>
</dbReference>
<evidence type="ECO:0000256" key="2">
    <source>
        <dbReference type="ARBA" id="ARBA00022908"/>
    </source>
</evidence>
<dbReference type="Gene3D" id="1.10.443.10">
    <property type="entry name" value="Intergrase catalytic core"/>
    <property type="match status" value="1"/>
</dbReference>
<reference evidence="8 9" key="1">
    <citation type="submission" date="2016-11" db="EMBL/GenBank/DDBJ databases">
        <title>Paenibacillus species isolates.</title>
        <authorList>
            <person name="Beno S.M."/>
        </authorList>
    </citation>
    <scope>NUCLEOTIDE SEQUENCE [LARGE SCALE GENOMIC DNA]</scope>
    <source>
        <strain evidence="8 9">FSL H7-0433</strain>
    </source>
</reference>
<evidence type="ECO:0000256" key="1">
    <source>
        <dbReference type="ARBA" id="ARBA00008857"/>
    </source>
</evidence>
<evidence type="ECO:0000256" key="4">
    <source>
        <dbReference type="ARBA" id="ARBA00023172"/>
    </source>
</evidence>
<dbReference type="PANTHER" id="PTHR30349">
    <property type="entry name" value="PHAGE INTEGRASE-RELATED"/>
    <property type="match status" value="1"/>
</dbReference>
<evidence type="ECO:0000313" key="9">
    <source>
        <dbReference type="Proteomes" id="UP000187158"/>
    </source>
</evidence>
<feature type="domain" description="Core-binding (CB)" evidence="7">
    <location>
        <begin position="1"/>
        <end position="79"/>
    </location>
</feature>
<evidence type="ECO:0000256" key="5">
    <source>
        <dbReference type="PROSITE-ProRule" id="PRU01248"/>
    </source>
</evidence>
<comment type="similarity">
    <text evidence="1">Belongs to the 'phage' integrase family.</text>
</comment>
<dbReference type="InterPro" id="IPR044068">
    <property type="entry name" value="CB"/>
</dbReference>
<evidence type="ECO:0000313" key="8">
    <source>
        <dbReference type="EMBL" id="OMC98140.1"/>
    </source>
</evidence>
<keyword evidence="3 5" id="KW-0238">DNA-binding</keyword>
<gene>
    <name evidence="8" type="ORF">BSO21_33120</name>
</gene>
<name>A0ABX3GCM3_9BACL</name>
<dbReference type="InterPro" id="IPR050090">
    <property type="entry name" value="Tyrosine_recombinase_XerCD"/>
</dbReference>
<feature type="domain" description="Tyr recombinase" evidence="6">
    <location>
        <begin position="98"/>
        <end position="268"/>
    </location>
</feature>
<dbReference type="InterPro" id="IPR004107">
    <property type="entry name" value="Integrase_SAM-like_N"/>
</dbReference>
<proteinExistence type="inferred from homology"/>
<dbReference type="PANTHER" id="PTHR30349:SF41">
    <property type="entry name" value="INTEGRASE_RECOMBINASE PROTEIN MJ0367-RELATED"/>
    <property type="match status" value="1"/>
</dbReference>
<keyword evidence="2" id="KW-0229">DNA integration</keyword>
<dbReference type="InterPro" id="IPR002104">
    <property type="entry name" value="Integrase_catalytic"/>
</dbReference>
<evidence type="ECO:0000259" key="7">
    <source>
        <dbReference type="PROSITE" id="PS51900"/>
    </source>
</evidence>
<dbReference type="Proteomes" id="UP000187158">
    <property type="component" value="Unassembled WGS sequence"/>
</dbReference>
<organism evidence="8 9">
    <name type="scientific">Paenibacillus odorifer</name>
    <dbReference type="NCBI Taxonomy" id="189426"/>
    <lineage>
        <taxon>Bacteria</taxon>
        <taxon>Bacillati</taxon>
        <taxon>Bacillota</taxon>
        <taxon>Bacilli</taxon>
        <taxon>Bacillales</taxon>
        <taxon>Paenibacillaceae</taxon>
        <taxon>Paenibacillus</taxon>
    </lineage>
</organism>
<dbReference type="Gene3D" id="1.10.150.130">
    <property type="match status" value="1"/>
</dbReference>